<dbReference type="OrthoDB" id="272077at2759"/>
<dbReference type="SUPFAM" id="SSF81901">
    <property type="entry name" value="HCP-like"/>
    <property type="match status" value="1"/>
</dbReference>
<dbReference type="PANTHER" id="PTHR13891">
    <property type="entry name" value="CYTOCHROME C OXIDASE ASSEMBLY FACTOR 7"/>
    <property type="match status" value="1"/>
</dbReference>
<sequence length="257" mass="28123">MNRPVPGEIPEALDEEYAERVKTFASDCSSGSSIACHQLAEFKSVVLSDFTSSFNLYLKSCYSESHLKNSQGLQGMVETKEGGRFYPPSCFNLGRQYLAGRGCEQSDEKAFKALARSCEYGKHAGACQFLGKMLSSTEPTNKKFYDPLRALDAFKSACVQGGDSNSCGLAGTLLLNSENRYKDVAQKIGEKERKEVAEDLFKRGCSGGYARCCFNLAVMYKKCGDTSNFDKYSEITKDMVRRGEGAGVGTNDVTKTG</sequence>
<accession>A0A9W7AF32</accession>
<comment type="similarity">
    <text evidence="1">Belongs to the hcp beta-lactamase family.</text>
</comment>
<organism evidence="3 4">
    <name type="scientific">Triparma laevis f. longispina</name>
    <dbReference type="NCBI Taxonomy" id="1714387"/>
    <lineage>
        <taxon>Eukaryota</taxon>
        <taxon>Sar</taxon>
        <taxon>Stramenopiles</taxon>
        <taxon>Ochrophyta</taxon>
        <taxon>Bolidophyceae</taxon>
        <taxon>Parmales</taxon>
        <taxon>Triparmaceae</taxon>
        <taxon>Triparma</taxon>
    </lineage>
</organism>
<evidence type="ECO:0000313" key="4">
    <source>
        <dbReference type="Proteomes" id="UP001165122"/>
    </source>
</evidence>
<keyword evidence="2" id="KW-0677">Repeat</keyword>
<name>A0A9W7AF32_9STRA</name>
<keyword evidence="4" id="KW-1185">Reference proteome</keyword>
<proteinExistence type="inferred from homology"/>
<gene>
    <name evidence="3" type="ORF">TrLO_g15400</name>
</gene>
<dbReference type="InterPro" id="IPR040239">
    <property type="entry name" value="HcpB-like"/>
</dbReference>
<comment type="caution">
    <text evidence="3">The sequence shown here is derived from an EMBL/GenBank/DDBJ whole genome shotgun (WGS) entry which is preliminary data.</text>
</comment>
<protein>
    <submittedName>
        <fullName evidence="3">Uncharacterized protein</fullName>
    </submittedName>
</protein>
<dbReference type="SMART" id="SM00671">
    <property type="entry name" value="SEL1"/>
    <property type="match status" value="1"/>
</dbReference>
<dbReference type="PANTHER" id="PTHR13891:SF1">
    <property type="entry name" value="CYTOCHROME C OXIDASE ASSEMBLY FACTOR 7"/>
    <property type="match status" value="1"/>
</dbReference>
<dbReference type="InterPro" id="IPR006597">
    <property type="entry name" value="Sel1-like"/>
</dbReference>
<dbReference type="InterPro" id="IPR011990">
    <property type="entry name" value="TPR-like_helical_dom_sf"/>
</dbReference>
<evidence type="ECO:0000256" key="2">
    <source>
        <dbReference type="ARBA" id="ARBA00022737"/>
    </source>
</evidence>
<dbReference type="Proteomes" id="UP001165122">
    <property type="component" value="Unassembled WGS sequence"/>
</dbReference>
<dbReference type="Gene3D" id="1.25.40.10">
    <property type="entry name" value="Tetratricopeptide repeat domain"/>
    <property type="match status" value="1"/>
</dbReference>
<dbReference type="EMBL" id="BRXW01000642">
    <property type="protein sequence ID" value="GMH71601.1"/>
    <property type="molecule type" value="Genomic_DNA"/>
</dbReference>
<evidence type="ECO:0000256" key="1">
    <source>
        <dbReference type="ARBA" id="ARBA00008486"/>
    </source>
</evidence>
<reference evidence="4" key="1">
    <citation type="journal article" date="2023" name="Commun. Biol.">
        <title>Genome analysis of Parmales, the sister group of diatoms, reveals the evolutionary specialization of diatoms from phago-mixotrophs to photoautotrophs.</title>
        <authorList>
            <person name="Ban H."/>
            <person name="Sato S."/>
            <person name="Yoshikawa S."/>
            <person name="Yamada K."/>
            <person name="Nakamura Y."/>
            <person name="Ichinomiya M."/>
            <person name="Sato N."/>
            <person name="Blanc-Mathieu R."/>
            <person name="Endo H."/>
            <person name="Kuwata A."/>
            <person name="Ogata H."/>
        </authorList>
    </citation>
    <scope>NUCLEOTIDE SEQUENCE [LARGE SCALE GENOMIC DNA]</scope>
    <source>
        <strain evidence="4">NIES 3700</strain>
    </source>
</reference>
<evidence type="ECO:0000313" key="3">
    <source>
        <dbReference type="EMBL" id="GMH71601.1"/>
    </source>
</evidence>
<dbReference type="AlphaFoldDB" id="A0A9W7AF32"/>